<keyword evidence="8" id="KW-0378">Hydrolase</keyword>
<dbReference type="PIRSF" id="PIRSF000894">
    <property type="entry name" value="Acid_phosphatase"/>
    <property type="match status" value="1"/>
</dbReference>
<keyword evidence="10" id="KW-0325">Glycoprotein</keyword>
<dbReference type="InterPro" id="IPR029033">
    <property type="entry name" value="His_PPase_superfam"/>
</dbReference>
<dbReference type="PANTHER" id="PTHR20963:SF8">
    <property type="entry name" value="MULTIPLE INOSITOL POLYPHOSPHATE PHOSPHATASE 1"/>
    <property type="match status" value="1"/>
</dbReference>
<comment type="similarity">
    <text evidence="2">Belongs to the histidine acid phosphatase family. MINPP1 subfamily.</text>
</comment>
<comment type="catalytic activity">
    <reaction evidence="15">
        <text>(2R)-2,3-bisphosphoglycerate + H2O = (2R)-2-phosphoglycerate + phosphate</text>
        <dbReference type="Rhea" id="RHEA:27381"/>
        <dbReference type="ChEBI" id="CHEBI:15377"/>
        <dbReference type="ChEBI" id="CHEBI:43474"/>
        <dbReference type="ChEBI" id="CHEBI:58248"/>
        <dbReference type="ChEBI" id="CHEBI:58289"/>
        <dbReference type="EC" id="3.1.3.80"/>
    </reaction>
    <physiologicalReaction direction="left-to-right" evidence="15">
        <dbReference type="Rhea" id="RHEA:27382"/>
    </physiologicalReaction>
</comment>
<gene>
    <name evidence="19" type="primary">LOC105233980</name>
</gene>
<keyword evidence="9 16" id="KW-0472">Membrane</keyword>
<reference evidence="19" key="1">
    <citation type="submission" date="2025-08" db="UniProtKB">
        <authorList>
            <consortium name="RefSeq"/>
        </authorList>
    </citation>
    <scope>IDENTIFICATION</scope>
    <source>
        <tissue evidence="19">Adult</tissue>
    </source>
</reference>
<dbReference type="SUPFAM" id="SSF53254">
    <property type="entry name" value="Phosphoglycerate mutase-like"/>
    <property type="match status" value="1"/>
</dbReference>
<dbReference type="RefSeq" id="XP_049314539.1">
    <property type="nucleotide sequence ID" value="XM_049458582.1"/>
</dbReference>
<evidence type="ECO:0000313" key="18">
    <source>
        <dbReference type="Proteomes" id="UP001652620"/>
    </source>
</evidence>
<dbReference type="CDD" id="cd07061">
    <property type="entry name" value="HP_HAP_like"/>
    <property type="match status" value="1"/>
</dbReference>
<evidence type="ECO:0000256" key="8">
    <source>
        <dbReference type="ARBA" id="ARBA00022801"/>
    </source>
</evidence>
<evidence type="ECO:0000256" key="12">
    <source>
        <dbReference type="ARBA" id="ARBA00043668"/>
    </source>
</evidence>
<dbReference type="Proteomes" id="UP001652620">
    <property type="component" value="Chromosome 5"/>
</dbReference>
<evidence type="ECO:0000256" key="17">
    <source>
        <dbReference type="SAM" id="SignalP"/>
    </source>
</evidence>
<evidence type="ECO:0000313" key="19">
    <source>
        <dbReference type="RefSeq" id="XP_049314539.1"/>
    </source>
</evidence>
<dbReference type="Pfam" id="PF00328">
    <property type="entry name" value="His_Phos_2"/>
    <property type="match status" value="1"/>
</dbReference>
<evidence type="ECO:0000256" key="7">
    <source>
        <dbReference type="ARBA" id="ARBA00022729"/>
    </source>
</evidence>
<dbReference type="EC" id="3.1.3.62" evidence="4"/>
<feature type="transmembrane region" description="Helical" evidence="16">
    <location>
        <begin position="453"/>
        <end position="474"/>
    </location>
</feature>
<dbReference type="PANTHER" id="PTHR20963">
    <property type="entry name" value="MULTIPLE INOSITOL POLYPHOSPHATE PHOSPHATASE-RELATED"/>
    <property type="match status" value="1"/>
</dbReference>
<dbReference type="InterPro" id="IPR016274">
    <property type="entry name" value="Histidine_acid_Pase_euk"/>
</dbReference>
<evidence type="ECO:0000256" key="6">
    <source>
        <dbReference type="ARBA" id="ARBA00022475"/>
    </source>
</evidence>
<evidence type="ECO:0000256" key="16">
    <source>
        <dbReference type="SAM" id="Phobius"/>
    </source>
</evidence>
<evidence type="ECO:0000256" key="9">
    <source>
        <dbReference type="ARBA" id="ARBA00023136"/>
    </source>
</evidence>
<comment type="catalytic activity">
    <reaction evidence="13">
        <text>1D-myo-inositol 1,2,4,5,6-pentakisphosphate + H2O = 1D-myo-inositol 1,2,5,6-tetrakisphosphate + phosphate</text>
        <dbReference type="Rhea" id="RHEA:77115"/>
        <dbReference type="ChEBI" id="CHEBI:15377"/>
        <dbReference type="ChEBI" id="CHEBI:43474"/>
        <dbReference type="ChEBI" id="CHEBI:57798"/>
        <dbReference type="ChEBI" id="CHEBI:195535"/>
        <dbReference type="EC" id="3.1.3.62"/>
    </reaction>
    <physiologicalReaction direction="left-to-right" evidence="13">
        <dbReference type="Rhea" id="RHEA:77116"/>
    </physiologicalReaction>
</comment>
<evidence type="ECO:0000256" key="13">
    <source>
        <dbReference type="ARBA" id="ARBA00043671"/>
    </source>
</evidence>
<comment type="catalytic activity">
    <reaction evidence="14">
        <text>1D-myo-inositol hexakisphosphate + H2O = 1D-myo-inositol 1,2,4,5,6-pentakisphosphate + phosphate</text>
        <dbReference type="Rhea" id="RHEA:16989"/>
        <dbReference type="ChEBI" id="CHEBI:15377"/>
        <dbReference type="ChEBI" id="CHEBI:43474"/>
        <dbReference type="ChEBI" id="CHEBI:57798"/>
        <dbReference type="ChEBI" id="CHEBI:58130"/>
        <dbReference type="EC" id="3.1.3.62"/>
    </reaction>
    <physiologicalReaction direction="left-to-right" evidence="14">
        <dbReference type="Rhea" id="RHEA:16990"/>
    </physiologicalReaction>
</comment>
<keyword evidence="6" id="KW-1003">Cell membrane</keyword>
<evidence type="ECO:0000256" key="14">
    <source>
        <dbReference type="ARBA" id="ARBA00043691"/>
    </source>
</evidence>
<sequence>MCIRKHSDMRFLLAIISVLCLQICVHSQDDYCFGKDTERPQTRHFTSKTAYQIIKGTNMEKEYLVPGCKATKIWILHRHGTRLPTVSTIKAAPRLEILRDEIVKNYRVRRTKPDTNALCLEDLTLLSMWKWNASITIDQEQFLTAQGYEDLKGTAKTYQRLYGDVLNKNYNNSHYKFRHTDTQRTTESFKAFVEGLFGVNNTVQPDPIPEEDLLLRPYDYCESWKAHDYSGINSESYKFKHSAVWNKTIEEISKRLGFQYPLESSDVELMWDMCRYEQAWQVDRISAWCAVLTSEQVTILEYEDDMKYYYKLGYGYEENTRLNCRAAQDMLTHLNSETTPNVVAYFAHTSGVQTLLAALGIAKDNTPLTAANYNRSDYKWRTSNLDPFASNFIAVKYECNDNMPDKAIFFLNQNAVEFDWCDGSLCDWPEVLKQYQLLYTADCSNFYCAGASAVSIVTSLSLLLFCTSIILRLMY</sequence>
<comment type="catalytic activity">
    <reaction evidence="12">
        <text>1D-myo-inositol 1,2,5,6-tetrakisphosphate + H2O = 1D-myo-inositol 1,2,6-trisphosphate + phosphate</text>
        <dbReference type="Rhea" id="RHEA:77119"/>
        <dbReference type="ChEBI" id="CHEBI:15377"/>
        <dbReference type="ChEBI" id="CHEBI:43474"/>
        <dbReference type="ChEBI" id="CHEBI:195535"/>
        <dbReference type="ChEBI" id="CHEBI:195537"/>
        <dbReference type="EC" id="3.1.3.62"/>
    </reaction>
    <physiologicalReaction direction="left-to-right" evidence="12">
        <dbReference type="Rhea" id="RHEA:77120"/>
    </physiologicalReaction>
</comment>
<protein>
    <recommendedName>
        <fullName evidence="5">Multiple inositol polyphosphate phosphatase 1</fullName>
        <ecNumber evidence="4">3.1.3.62</ecNumber>
        <ecNumber evidence="3">3.1.3.80</ecNumber>
    </recommendedName>
    <alternativeName>
        <fullName evidence="11">2,3-bisphosphoglycerate 3-phosphatase</fullName>
    </alternativeName>
</protein>
<feature type="chain" id="PRO_5045546428" description="Multiple inositol polyphosphate phosphatase 1" evidence="17">
    <location>
        <begin position="28"/>
        <end position="475"/>
    </location>
</feature>
<comment type="subcellular location">
    <subcellularLocation>
        <location evidence="1">Cell membrane</location>
    </subcellularLocation>
</comment>
<feature type="signal peptide" evidence="17">
    <location>
        <begin position="1"/>
        <end position="27"/>
    </location>
</feature>
<evidence type="ECO:0000256" key="11">
    <source>
        <dbReference type="ARBA" id="ARBA00031642"/>
    </source>
</evidence>
<evidence type="ECO:0000256" key="10">
    <source>
        <dbReference type="ARBA" id="ARBA00023180"/>
    </source>
</evidence>
<keyword evidence="7 17" id="KW-0732">Signal</keyword>
<evidence type="ECO:0000256" key="4">
    <source>
        <dbReference type="ARBA" id="ARBA00013040"/>
    </source>
</evidence>
<dbReference type="Gene3D" id="3.40.50.1240">
    <property type="entry name" value="Phosphoglycerate mutase-like"/>
    <property type="match status" value="1"/>
</dbReference>
<dbReference type="InterPro" id="IPR000560">
    <property type="entry name" value="His_Pase_clade-2"/>
</dbReference>
<evidence type="ECO:0000256" key="1">
    <source>
        <dbReference type="ARBA" id="ARBA00004236"/>
    </source>
</evidence>
<organism evidence="18 19">
    <name type="scientific">Bactrocera dorsalis</name>
    <name type="common">Oriental fruit fly</name>
    <name type="synonym">Dacus dorsalis</name>
    <dbReference type="NCBI Taxonomy" id="27457"/>
    <lineage>
        <taxon>Eukaryota</taxon>
        <taxon>Metazoa</taxon>
        <taxon>Ecdysozoa</taxon>
        <taxon>Arthropoda</taxon>
        <taxon>Hexapoda</taxon>
        <taxon>Insecta</taxon>
        <taxon>Pterygota</taxon>
        <taxon>Neoptera</taxon>
        <taxon>Endopterygota</taxon>
        <taxon>Diptera</taxon>
        <taxon>Brachycera</taxon>
        <taxon>Muscomorpha</taxon>
        <taxon>Tephritoidea</taxon>
        <taxon>Tephritidae</taxon>
        <taxon>Bactrocera</taxon>
        <taxon>Bactrocera</taxon>
    </lineage>
</organism>
<evidence type="ECO:0000256" key="2">
    <source>
        <dbReference type="ARBA" id="ARBA00008422"/>
    </source>
</evidence>
<evidence type="ECO:0000256" key="3">
    <source>
        <dbReference type="ARBA" id="ARBA00012976"/>
    </source>
</evidence>
<dbReference type="GeneID" id="105233980"/>
<evidence type="ECO:0000256" key="15">
    <source>
        <dbReference type="ARBA" id="ARBA00043832"/>
    </source>
</evidence>
<keyword evidence="16" id="KW-0812">Transmembrane</keyword>
<evidence type="ECO:0000256" key="5">
    <source>
        <dbReference type="ARBA" id="ARBA00018097"/>
    </source>
</evidence>
<keyword evidence="16" id="KW-1133">Transmembrane helix</keyword>
<keyword evidence="18" id="KW-1185">Reference proteome</keyword>
<name>A0ABM3JZ86_BACDO</name>
<proteinExistence type="inferred from homology"/>
<accession>A0ABM3JZ86</accession>
<dbReference type="EC" id="3.1.3.80" evidence="3"/>